<feature type="domain" description="ERCC1-like central" evidence="7">
    <location>
        <begin position="96"/>
        <end position="214"/>
    </location>
</feature>
<dbReference type="GO" id="GO:0003684">
    <property type="term" value="F:damaged DNA binding"/>
    <property type="evidence" value="ECO:0007669"/>
    <property type="project" value="InterPro"/>
</dbReference>
<dbReference type="Pfam" id="PF03834">
    <property type="entry name" value="Rad10"/>
    <property type="match status" value="1"/>
</dbReference>
<dbReference type="PANTHER" id="PTHR12749:SF0">
    <property type="entry name" value="DNA EXCISION REPAIR PROTEIN ERCC-1"/>
    <property type="match status" value="1"/>
</dbReference>
<evidence type="ECO:0000256" key="3">
    <source>
        <dbReference type="ARBA" id="ARBA00022763"/>
    </source>
</evidence>
<dbReference type="CDD" id="cd22325">
    <property type="entry name" value="ERCC1_C-like"/>
    <property type="match status" value="1"/>
</dbReference>
<sequence length="301" mass="32729">MRILINAPFITDTIFNTTMSNETSKEIEDIFDNPDDDEICNAWLVEEQANVSDKSSKPTSFAGAFGFLGNDSEQNQEAVKPTTSGQASVLGSGNAIVVNPCQRGNPILELIRGVPWKFADSATSLSVDYILGQTTCCLFLSLRYHALKPDYIYDRLKGLRQGGGFSLRILLCLVDVKDSSRAVRELAKACLISNVTLLLAFSNDEAATYLETFKAYEKKPADSIKTRQAVQHSERAVEVLASVRTVNSTDANTLLNSFGSVAGLADATEEQLGLCPGIGGVKARALQRLFDQPFLKSSKQS</sequence>
<accession>A0A6F9DCN7</accession>
<dbReference type="InterPro" id="IPR011335">
    <property type="entry name" value="Restrct_endonuc-II-like"/>
</dbReference>
<dbReference type="Gene3D" id="3.40.50.10130">
    <property type="match status" value="1"/>
</dbReference>
<evidence type="ECO:0000256" key="1">
    <source>
        <dbReference type="ARBA" id="ARBA00004123"/>
    </source>
</evidence>
<keyword evidence="6" id="KW-0539">Nucleus</keyword>
<dbReference type="GO" id="GO:0000110">
    <property type="term" value="C:nucleotide-excision repair factor 1 complex"/>
    <property type="evidence" value="ECO:0007669"/>
    <property type="project" value="TreeGrafter"/>
</dbReference>
<keyword evidence="4" id="KW-0238">DNA-binding</keyword>
<name>A0A6F9DCN7_9ASCI</name>
<dbReference type="Gene3D" id="1.10.150.20">
    <property type="entry name" value="5' to 3' exonuclease, C-terminal subdomain"/>
    <property type="match status" value="1"/>
</dbReference>
<evidence type="ECO:0000313" key="8">
    <source>
        <dbReference type="EMBL" id="CAB3243272.1"/>
    </source>
</evidence>
<dbReference type="InterPro" id="IPR010994">
    <property type="entry name" value="RuvA_2-like"/>
</dbReference>
<organism evidence="8">
    <name type="scientific">Phallusia mammillata</name>
    <dbReference type="NCBI Taxonomy" id="59560"/>
    <lineage>
        <taxon>Eukaryota</taxon>
        <taxon>Metazoa</taxon>
        <taxon>Chordata</taxon>
        <taxon>Tunicata</taxon>
        <taxon>Ascidiacea</taxon>
        <taxon>Phlebobranchia</taxon>
        <taxon>Ascidiidae</taxon>
        <taxon>Phallusia</taxon>
    </lineage>
</organism>
<evidence type="ECO:0000256" key="5">
    <source>
        <dbReference type="ARBA" id="ARBA00023204"/>
    </source>
</evidence>
<dbReference type="GO" id="GO:0070522">
    <property type="term" value="C:ERCC4-ERCC1 complex"/>
    <property type="evidence" value="ECO:0007669"/>
    <property type="project" value="TreeGrafter"/>
</dbReference>
<dbReference type="NCBIfam" id="TIGR00597">
    <property type="entry name" value="rad10"/>
    <property type="match status" value="1"/>
</dbReference>
<dbReference type="AlphaFoldDB" id="A0A6F9DCN7"/>
<evidence type="ECO:0000256" key="2">
    <source>
        <dbReference type="ARBA" id="ARBA00008283"/>
    </source>
</evidence>
<comment type="subcellular location">
    <subcellularLocation>
        <location evidence="1">Nucleus</location>
    </subcellularLocation>
</comment>
<dbReference type="SUPFAM" id="SSF47781">
    <property type="entry name" value="RuvA domain 2-like"/>
    <property type="match status" value="1"/>
</dbReference>
<keyword evidence="3" id="KW-0227">DNA damage</keyword>
<keyword evidence="5" id="KW-0234">DNA repair</keyword>
<dbReference type="GO" id="GO:0006312">
    <property type="term" value="P:mitotic recombination"/>
    <property type="evidence" value="ECO:0007669"/>
    <property type="project" value="TreeGrafter"/>
</dbReference>
<dbReference type="GO" id="GO:0003697">
    <property type="term" value="F:single-stranded DNA binding"/>
    <property type="evidence" value="ECO:0007669"/>
    <property type="project" value="TreeGrafter"/>
</dbReference>
<dbReference type="GO" id="GO:0006302">
    <property type="term" value="P:double-strand break repair"/>
    <property type="evidence" value="ECO:0007669"/>
    <property type="project" value="UniProtKB-ARBA"/>
</dbReference>
<dbReference type="InterPro" id="IPR004579">
    <property type="entry name" value="ERCC1/RAD10/SWI10"/>
</dbReference>
<gene>
    <name evidence="8" type="primary">Ercc1</name>
</gene>
<dbReference type="SUPFAM" id="SSF52980">
    <property type="entry name" value="Restriction endonuclease-like"/>
    <property type="match status" value="1"/>
</dbReference>
<dbReference type="FunFam" id="3.40.50.10130:FF:000001">
    <property type="entry name" value="DNA excision repair protein ERCC-1"/>
    <property type="match status" value="1"/>
</dbReference>
<evidence type="ECO:0000256" key="6">
    <source>
        <dbReference type="ARBA" id="ARBA00023242"/>
    </source>
</evidence>
<dbReference type="InterPro" id="IPR047260">
    <property type="entry name" value="ERCC1-like_central_dom"/>
</dbReference>
<dbReference type="PANTHER" id="PTHR12749">
    <property type="entry name" value="EXCISION REPAIR CROSS-COMPLEMENTING 1 ERCC1"/>
    <property type="match status" value="1"/>
</dbReference>
<comment type="similarity">
    <text evidence="2">Belongs to the ERCC1/RAD10/SWI10 family.</text>
</comment>
<dbReference type="GO" id="GO:0070914">
    <property type="term" value="P:UV-damage excision repair"/>
    <property type="evidence" value="ECO:0007669"/>
    <property type="project" value="TreeGrafter"/>
</dbReference>
<evidence type="ECO:0000256" key="4">
    <source>
        <dbReference type="ARBA" id="ARBA00023125"/>
    </source>
</evidence>
<reference evidence="8" key="1">
    <citation type="submission" date="2020-04" db="EMBL/GenBank/DDBJ databases">
        <authorList>
            <person name="Neveu A P."/>
        </authorList>
    </citation>
    <scope>NUCLEOTIDE SEQUENCE</scope>
    <source>
        <tissue evidence="8">Whole embryo</tissue>
    </source>
</reference>
<protein>
    <submittedName>
        <fullName evidence="8">DNA excision repair protein ERCC-1-like</fullName>
    </submittedName>
</protein>
<dbReference type="EMBL" id="LR784914">
    <property type="protein sequence ID" value="CAB3243272.1"/>
    <property type="molecule type" value="mRNA"/>
</dbReference>
<proteinExistence type="evidence at transcript level"/>
<evidence type="ECO:0000259" key="7">
    <source>
        <dbReference type="Pfam" id="PF03834"/>
    </source>
</evidence>